<dbReference type="InterPro" id="IPR050791">
    <property type="entry name" value="Aldo-Keto_reductase"/>
</dbReference>
<dbReference type="PANTHER" id="PTHR43625">
    <property type="entry name" value="AFLATOXIN B1 ALDEHYDE REDUCTASE"/>
    <property type="match status" value="1"/>
</dbReference>
<reference evidence="3 4" key="1">
    <citation type="submission" date="2018-07" db="EMBL/GenBank/DDBJ databases">
        <title>The complete nuclear genome of the prasinophyte Chloropicon primus (CCMP1205).</title>
        <authorList>
            <person name="Pombert J.-F."/>
            <person name="Otis C."/>
            <person name="Turmel M."/>
            <person name="Lemieux C."/>
        </authorList>
    </citation>
    <scope>NUCLEOTIDE SEQUENCE [LARGE SCALE GENOMIC DNA]</scope>
    <source>
        <strain evidence="3 4">CCMP1205</strain>
    </source>
</reference>
<dbReference type="Pfam" id="PF00248">
    <property type="entry name" value="Aldo_ket_red"/>
    <property type="match status" value="1"/>
</dbReference>
<protein>
    <submittedName>
        <fullName evidence="3">Aldo/keto reductase</fullName>
    </submittedName>
</protein>
<dbReference type="OrthoDB" id="2310150at2759"/>
<evidence type="ECO:0000256" key="1">
    <source>
        <dbReference type="ARBA" id="ARBA00023002"/>
    </source>
</evidence>
<dbReference type="InterPro" id="IPR020471">
    <property type="entry name" value="AKR"/>
</dbReference>
<gene>
    <name evidence="3" type="ORF">A3770_17p80740</name>
</gene>
<dbReference type="Gene3D" id="3.20.20.100">
    <property type="entry name" value="NADP-dependent oxidoreductase domain"/>
    <property type="match status" value="1"/>
</dbReference>
<feature type="domain" description="NADP-dependent oxidoreductase" evidence="2">
    <location>
        <begin position="1"/>
        <end position="317"/>
    </location>
</feature>
<evidence type="ECO:0000313" key="4">
    <source>
        <dbReference type="Proteomes" id="UP000316726"/>
    </source>
</evidence>
<sequence length="333" mass="36430">MGTGTWAWGNQLVWGYEEGMDEELREVFELAVERTATSGAGAIFDTGDSYGTGRLNGRSEVLLGDFRKKRRRRRGQGEGAGGDSDGVIIGTKLATYPWRLTRGSLVRACEASLKRLQLDRMELVQLHWPAAKYNPLQERALWEGLGDIHDKGLAQAVGVSNYGPKQLVKIHGYLRERGVPLATCQVQLSLLSYGSLQRELLAVCEDLGIHVIAYSPLSLGMLTGKYSKGEGNTNTMPRGLRSLLFGRILPRVQPLTNELEAVATDLRASPSQVAIAWCMSKGTIPIPGAKNLEQARLNFGALDLELSDQHCQALEAAAKRCTASMTTNVFQTK</sequence>
<accession>A0A5B8MZV3</accession>
<dbReference type="STRING" id="1764295.A0A5B8MZV3"/>
<evidence type="ECO:0000259" key="2">
    <source>
        <dbReference type="Pfam" id="PF00248"/>
    </source>
</evidence>
<keyword evidence="4" id="KW-1185">Reference proteome</keyword>
<dbReference type="PROSITE" id="PS00062">
    <property type="entry name" value="ALDOKETO_REDUCTASE_2"/>
    <property type="match status" value="1"/>
</dbReference>
<dbReference type="EMBL" id="CP031050">
    <property type="protein sequence ID" value="QDZ25556.1"/>
    <property type="molecule type" value="Genomic_DNA"/>
</dbReference>
<dbReference type="PANTHER" id="PTHR43625:SF5">
    <property type="entry name" value="PYRIDOXAL REDUCTASE, CHLOROPLASTIC"/>
    <property type="match status" value="1"/>
</dbReference>
<dbReference type="GO" id="GO:0016491">
    <property type="term" value="F:oxidoreductase activity"/>
    <property type="evidence" value="ECO:0007669"/>
    <property type="project" value="UniProtKB-KW"/>
</dbReference>
<dbReference type="SUPFAM" id="SSF51430">
    <property type="entry name" value="NAD(P)-linked oxidoreductase"/>
    <property type="match status" value="1"/>
</dbReference>
<dbReference type="PRINTS" id="PR00069">
    <property type="entry name" value="ALDKETRDTASE"/>
</dbReference>
<proteinExistence type="predicted"/>
<evidence type="ECO:0000313" key="3">
    <source>
        <dbReference type="EMBL" id="QDZ25556.1"/>
    </source>
</evidence>
<dbReference type="AlphaFoldDB" id="A0A5B8MZV3"/>
<name>A0A5B8MZV3_9CHLO</name>
<dbReference type="InterPro" id="IPR018170">
    <property type="entry name" value="Aldo/ket_reductase_CS"/>
</dbReference>
<keyword evidence="1" id="KW-0560">Oxidoreductase</keyword>
<dbReference type="Proteomes" id="UP000316726">
    <property type="component" value="Chromosome 17"/>
</dbReference>
<dbReference type="CDD" id="cd19093">
    <property type="entry name" value="AKR_AtPLR-like"/>
    <property type="match status" value="1"/>
</dbReference>
<dbReference type="InterPro" id="IPR036812">
    <property type="entry name" value="NAD(P)_OxRdtase_dom_sf"/>
</dbReference>
<organism evidence="3 4">
    <name type="scientific">Chloropicon primus</name>
    <dbReference type="NCBI Taxonomy" id="1764295"/>
    <lineage>
        <taxon>Eukaryota</taxon>
        <taxon>Viridiplantae</taxon>
        <taxon>Chlorophyta</taxon>
        <taxon>Chloropicophyceae</taxon>
        <taxon>Chloropicales</taxon>
        <taxon>Chloropicaceae</taxon>
        <taxon>Chloropicon</taxon>
    </lineage>
</organism>
<dbReference type="InterPro" id="IPR023210">
    <property type="entry name" value="NADP_OxRdtase_dom"/>
</dbReference>
<dbReference type="GO" id="GO:0005737">
    <property type="term" value="C:cytoplasm"/>
    <property type="evidence" value="ECO:0007669"/>
    <property type="project" value="TreeGrafter"/>
</dbReference>